<proteinExistence type="predicted"/>
<accession>A0ABW5BKH8</accession>
<evidence type="ECO:0000256" key="6">
    <source>
        <dbReference type="ARBA" id="ARBA00022553"/>
    </source>
</evidence>
<gene>
    <name evidence="15" type="ORF">ACFSKO_06635</name>
</gene>
<dbReference type="InterPro" id="IPR050980">
    <property type="entry name" value="2C_sensor_his_kinase"/>
</dbReference>
<dbReference type="SMART" id="SM00388">
    <property type="entry name" value="HisKA"/>
    <property type="match status" value="1"/>
</dbReference>
<dbReference type="InterPro" id="IPR005467">
    <property type="entry name" value="His_kinase_dom"/>
</dbReference>
<comment type="subcellular location">
    <subcellularLocation>
        <location evidence="2">Cell inner membrane</location>
        <topology evidence="2">Multi-pass membrane protein</topology>
    </subcellularLocation>
</comment>
<evidence type="ECO:0000256" key="4">
    <source>
        <dbReference type="ARBA" id="ARBA00022475"/>
    </source>
</evidence>
<evidence type="ECO:0000256" key="9">
    <source>
        <dbReference type="ARBA" id="ARBA00022777"/>
    </source>
</evidence>
<evidence type="ECO:0000256" key="1">
    <source>
        <dbReference type="ARBA" id="ARBA00000085"/>
    </source>
</evidence>
<dbReference type="PROSITE" id="PS50109">
    <property type="entry name" value="HIS_KIN"/>
    <property type="match status" value="1"/>
</dbReference>
<keyword evidence="6" id="KW-0597">Phosphoprotein</keyword>
<feature type="transmembrane region" description="Helical" evidence="13">
    <location>
        <begin position="20"/>
        <end position="43"/>
    </location>
</feature>
<dbReference type="InterPro" id="IPR003661">
    <property type="entry name" value="HisK_dim/P_dom"/>
</dbReference>
<organism evidence="15 16">
    <name type="scientific">Kiloniella antarctica</name>
    <dbReference type="NCBI Taxonomy" id="1550907"/>
    <lineage>
        <taxon>Bacteria</taxon>
        <taxon>Pseudomonadati</taxon>
        <taxon>Pseudomonadota</taxon>
        <taxon>Alphaproteobacteria</taxon>
        <taxon>Rhodospirillales</taxon>
        <taxon>Kiloniellaceae</taxon>
        <taxon>Kiloniella</taxon>
    </lineage>
</organism>
<dbReference type="PRINTS" id="PR00344">
    <property type="entry name" value="BCTRLSENSOR"/>
</dbReference>
<dbReference type="PANTHER" id="PTHR44936">
    <property type="entry name" value="SENSOR PROTEIN CREC"/>
    <property type="match status" value="1"/>
</dbReference>
<dbReference type="SUPFAM" id="SSF47384">
    <property type="entry name" value="Homodimeric domain of signal transducing histidine kinase"/>
    <property type="match status" value="1"/>
</dbReference>
<evidence type="ECO:0000256" key="13">
    <source>
        <dbReference type="SAM" id="Phobius"/>
    </source>
</evidence>
<feature type="transmembrane region" description="Helical" evidence="13">
    <location>
        <begin position="192"/>
        <end position="212"/>
    </location>
</feature>
<dbReference type="InterPro" id="IPR036890">
    <property type="entry name" value="HATPase_C_sf"/>
</dbReference>
<dbReference type="GO" id="GO:0016301">
    <property type="term" value="F:kinase activity"/>
    <property type="evidence" value="ECO:0007669"/>
    <property type="project" value="UniProtKB-KW"/>
</dbReference>
<evidence type="ECO:0000256" key="10">
    <source>
        <dbReference type="ARBA" id="ARBA00022989"/>
    </source>
</evidence>
<dbReference type="EMBL" id="JBHUII010000003">
    <property type="protein sequence ID" value="MFD2205276.1"/>
    <property type="molecule type" value="Genomic_DNA"/>
</dbReference>
<dbReference type="CDD" id="cd00082">
    <property type="entry name" value="HisKA"/>
    <property type="match status" value="1"/>
</dbReference>
<dbReference type="SUPFAM" id="SSF55874">
    <property type="entry name" value="ATPase domain of HSP90 chaperone/DNA topoisomerase II/histidine kinase"/>
    <property type="match status" value="1"/>
</dbReference>
<dbReference type="Pfam" id="PF02518">
    <property type="entry name" value="HATPase_c"/>
    <property type="match status" value="1"/>
</dbReference>
<comment type="catalytic activity">
    <reaction evidence="1">
        <text>ATP + protein L-histidine = ADP + protein N-phospho-L-histidine.</text>
        <dbReference type="EC" id="2.7.13.3"/>
    </reaction>
</comment>
<keyword evidence="9 15" id="KW-0418">Kinase</keyword>
<keyword evidence="10 13" id="KW-1133">Transmembrane helix</keyword>
<dbReference type="Gene3D" id="1.10.287.130">
    <property type="match status" value="1"/>
</dbReference>
<dbReference type="InterPro" id="IPR003594">
    <property type="entry name" value="HATPase_dom"/>
</dbReference>
<dbReference type="RefSeq" id="WP_380249724.1">
    <property type="nucleotide sequence ID" value="NZ_JBHUII010000003.1"/>
</dbReference>
<evidence type="ECO:0000256" key="7">
    <source>
        <dbReference type="ARBA" id="ARBA00022679"/>
    </source>
</evidence>
<dbReference type="PANTHER" id="PTHR44936:SF5">
    <property type="entry name" value="SENSOR HISTIDINE KINASE ENVZ"/>
    <property type="match status" value="1"/>
</dbReference>
<dbReference type="Proteomes" id="UP001597294">
    <property type="component" value="Unassembled WGS sequence"/>
</dbReference>
<sequence>MKYLNLLFNNYFPEKVRLRILVFGFCCGLLATSFAAIGVGAIINRRAEIAEATWIGPVIARVYEELSHVPEERRIFATENFNRADAVQFKLVNKVNPADTSLIGSLGSSKVVTNASILWRTPKIILTVYGGKPRSRLLKTNHPPEDLTARLTFLVSAVARHDKSSKLFLTMPNGDELIVSSPKYWRDRYTEVQWLLILISGMIFSAFLYVLGTRKILRPFRFLAEGAVIGEEAFTQSSWPKEAREIAKRLNLEQEEKVEVIEERTRMLTAISHDLRTPATRLRLRAEFVEDEELKNKILADLDLMLAMTRDAIDFLKGGLEAEEEEYFEIVSLVQSICDDFSDVGMPVTFMPIQYPTLRTTGTVFSTQEKSVPLDSLTKGVMKGRPRALKRAITNLVANAIKYGFQAKVCLTIEPARALIEVIDRGPGIPDDEMGNVLKPFYRLEKSRNRETGGSGLGLSIVSSVIESHQGTFELINQPVQGLNATIYLPRSID</sequence>
<dbReference type="InterPro" id="IPR036097">
    <property type="entry name" value="HisK_dim/P_sf"/>
</dbReference>
<dbReference type="Gene3D" id="3.30.565.10">
    <property type="entry name" value="Histidine kinase-like ATPase, C-terminal domain"/>
    <property type="match status" value="1"/>
</dbReference>
<evidence type="ECO:0000256" key="11">
    <source>
        <dbReference type="ARBA" id="ARBA00023012"/>
    </source>
</evidence>
<evidence type="ECO:0000256" key="12">
    <source>
        <dbReference type="ARBA" id="ARBA00023136"/>
    </source>
</evidence>
<evidence type="ECO:0000313" key="15">
    <source>
        <dbReference type="EMBL" id="MFD2205276.1"/>
    </source>
</evidence>
<feature type="domain" description="Histidine kinase" evidence="14">
    <location>
        <begin position="270"/>
        <end position="493"/>
    </location>
</feature>
<evidence type="ECO:0000256" key="5">
    <source>
        <dbReference type="ARBA" id="ARBA00022519"/>
    </source>
</evidence>
<comment type="caution">
    <text evidence="15">The sequence shown here is derived from an EMBL/GenBank/DDBJ whole genome shotgun (WGS) entry which is preliminary data.</text>
</comment>
<evidence type="ECO:0000256" key="8">
    <source>
        <dbReference type="ARBA" id="ARBA00022692"/>
    </source>
</evidence>
<keyword evidence="16" id="KW-1185">Reference proteome</keyword>
<keyword evidence="5" id="KW-0997">Cell inner membrane</keyword>
<dbReference type="SMART" id="SM00387">
    <property type="entry name" value="HATPase_c"/>
    <property type="match status" value="1"/>
</dbReference>
<dbReference type="EC" id="2.7.13.3" evidence="3"/>
<keyword evidence="4" id="KW-1003">Cell membrane</keyword>
<dbReference type="InterPro" id="IPR004358">
    <property type="entry name" value="Sig_transdc_His_kin-like_C"/>
</dbReference>
<evidence type="ECO:0000256" key="3">
    <source>
        <dbReference type="ARBA" id="ARBA00012438"/>
    </source>
</evidence>
<keyword evidence="12 13" id="KW-0472">Membrane</keyword>
<keyword evidence="11" id="KW-0902">Two-component regulatory system</keyword>
<name>A0ABW5BKH8_9PROT</name>
<evidence type="ECO:0000313" key="16">
    <source>
        <dbReference type="Proteomes" id="UP001597294"/>
    </source>
</evidence>
<evidence type="ECO:0000256" key="2">
    <source>
        <dbReference type="ARBA" id="ARBA00004429"/>
    </source>
</evidence>
<evidence type="ECO:0000259" key="14">
    <source>
        <dbReference type="PROSITE" id="PS50109"/>
    </source>
</evidence>
<keyword evidence="7" id="KW-0808">Transferase</keyword>
<keyword evidence="8 13" id="KW-0812">Transmembrane</keyword>
<reference evidence="16" key="1">
    <citation type="journal article" date="2019" name="Int. J. Syst. Evol. Microbiol.">
        <title>The Global Catalogue of Microorganisms (GCM) 10K type strain sequencing project: providing services to taxonomists for standard genome sequencing and annotation.</title>
        <authorList>
            <consortium name="The Broad Institute Genomics Platform"/>
            <consortium name="The Broad Institute Genome Sequencing Center for Infectious Disease"/>
            <person name="Wu L."/>
            <person name="Ma J."/>
        </authorList>
    </citation>
    <scope>NUCLEOTIDE SEQUENCE [LARGE SCALE GENOMIC DNA]</scope>
    <source>
        <strain evidence="16">CGMCC 4.7192</strain>
    </source>
</reference>
<dbReference type="CDD" id="cd00075">
    <property type="entry name" value="HATPase"/>
    <property type="match status" value="1"/>
</dbReference>
<protein>
    <recommendedName>
        <fullName evidence="3">histidine kinase</fullName>
        <ecNumber evidence="3">2.7.13.3</ecNumber>
    </recommendedName>
</protein>